<dbReference type="Proteomes" id="UP000002564">
    <property type="component" value="Chromosome"/>
</dbReference>
<name>B4RM76_NEIG2</name>
<gene>
    <name evidence="1" type="ordered locus">NGK_1236</name>
</gene>
<evidence type="ECO:0000313" key="2">
    <source>
        <dbReference type="Proteomes" id="UP000002564"/>
    </source>
</evidence>
<sequence>MAYRRFGRAVLRSGKIGVYLVGANPAKSGKIPPDACLLQAQR</sequence>
<proteinExistence type="predicted"/>
<accession>B4RM76</accession>
<dbReference type="KEGG" id="ngk:NGK_1236"/>
<dbReference type="HOGENOM" id="CLU_3254502_0_0_4"/>
<organism evidence="1 2">
    <name type="scientific">Neisseria gonorrhoeae (strain NCCP11945)</name>
    <dbReference type="NCBI Taxonomy" id="521006"/>
    <lineage>
        <taxon>Bacteria</taxon>
        <taxon>Pseudomonadati</taxon>
        <taxon>Pseudomonadota</taxon>
        <taxon>Betaproteobacteria</taxon>
        <taxon>Neisseriales</taxon>
        <taxon>Neisseriaceae</taxon>
        <taxon>Neisseria</taxon>
    </lineage>
</organism>
<dbReference type="EMBL" id="CP001050">
    <property type="protein sequence ID" value="ACF29912.1"/>
    <property type="molecule type" value="Genomic_DNA"/>
</dbReference>
<protein>
    <submittedName>
        <fullName evidence="1">Uncharacterized protein</fullName>
    </submittedName>
</protein>
<dbReference type="AlphaFoldDB" id="B4RM76"/>
<evidence type="ECO:0000313" key="1">
    <source>
        <dbReference type="EMBL" id="ACF29912.1"/>
    </source>
</evidence>
<reference evidence="1 2" key="1">
    <citation type="journal article" date="2008" name="J. Bacteriol.">
        <title>Complete genome sequence of Neisseria gonorrhoeae NCCP11945.</title>
        <authorList>
            <person name="Chung G.T."/>
            <person name="Yoo J.S."/>
            <person name="Oh H.B."/>
            <person name="Lee Y.S."/>
            <person name="Cha S.H."/>
            <person name="Kim S.J."/>
            <person name="Yoo C.K."/>
        </authorList>
    </citation>
    <scope>NUCLEOTIDE SEQUENCE [LARGE SCALE GENOMIC DNA]</scope>
    <source>
        <strain evidence="1 2">NCCP11945</strain>
    </source>
</reference>